<accession>A0A5M6CSH4</accession>
<dbReference type="Pfam" id="PF00326">
    <property type="entry name" value="Peptidase_S9"/>
    <property type="match status" value="1"/>
</dbReference>
<dbReference type="GO" id="GO:0008236">
    <property type="term" value="F:serine-type peptidase activity"/>
    <property type="evidence" value="ECO:0007669"/>
    <property type="project" value="InterPro"/>
</dbReference>
<dbReference type="Gene3D" id="3.40.50.1820">
    <property type="entry name" value="alpha/beta hydrolase"/>
    <property type="match status" value="1"/>
</dbReference>
<keyword evidence="3" id="KW-1185">Reference proteome</keyword>
<dbReference type="EMBL" id="VWOX01000036">
    <property type="protein sequence ID" value="KAA5537953.1"/>
    <property type="molecule type" value="Genomic_DNA"/>
</dbReference>
<dbReference type="SUPFAM" id="SSF53474">
    <property type="entry name" value="alpha/beta-Hydrolases"/>
    <property type="match status" value="1"/>
</dbReference>
<dbReference type="PANTHER" id="PTHR11731">
    <property type="entry name" value="PROTEASE FAMILY S9B,C DIPEPTIDYL-PEPTIDASE IV-RELATED"/>
    <property type="match status" value="1"/>
</dbReference>
<comment type="caution">
    <text evidence="2">The sequence shown here is derived from an EMBL/GenBank/DDBJ whole genome shotgun (WGS) entry which is preliminary data.</text>
</comment>
<dbReference type="GO" id="GO:0006508">
    <property type="term" value="P:proteolysis"/>
    <property type="evidence" value="ECO:0007669"/>
    <property type="project" value="InterPro"/>
</dbReference>
<evidence type="ECO:0000313" key="3">
    <source>
        <dbReference type="Proteomes" id="UP000324479"/>
    </source>
</evidence>
<name>A0A5M6CSH4_9BACT</name>
<sequence>YHVGIAVVPKPQPHLYNAWFQEIYMQTREVNPEGYEKSAPIHFAEGLKGNLLIITGSGETNTHIQIIEGLVDRLIELGKSFDYMVYPNRDHGLREGPGTVVHVRMLIARYLLNHLPPGPK</sequence>
<dbReference type="GO" id="GO:0008239">
    <property type="term" value="F:dipeptidyl-peptidase activity"/>
    <property type="evidence" value="ECO:0007669"/>
    <property type="project" value="TreeGrafter"/>
</dbReference>
<dbReference type="Proteomes" id="UP000324479">
    <property type="component" value="Unassembled WGS sequence"/>
</dbReference>
<dbReference type="InterPro" id="IPR001375">
    <property type="entry name" value="Peptidase_S9_cat"/>
</dbReference>
<feature type="domain" description="Peptidase S9 prolyl oligopeptidase catalytic" evidence="1">
    <location>
        <begin position="2"/>
        <end position="115"/>
    </location>
</feature>
<dbReference type="RefSeq" id="WP_150079927.1">
    <property type="nucleotide sequence ID" value="NZ_VWOX01000036.1"/>
</dbReference>
<dbReference type="AlphaFoldDB" id="A0A5M6CSH4"/>
<evidence type="ECO:0000259" key="1">
    <source>
        <dbReference type="Pfam" id="PF00326"/>
    </source>
</evidence>
<evidence type="ECO:0000313" key="2">
    <source>
        <dbReference type="EMBL" id="KAA5537953.1"/>
    </source>
</evidence>
<dbReference type="PANTHER" id="PTHR11731:SF193">
    <property type="entry name" value="DIPEPTIDYL PEPTIDASE 9"/>
    <property type="match status" value="1"/>
</dbReference>
<organism evidence="2 3">
    <name type="scientific">Roseiconus nitratireducens</name>
    <dbReference type="NCBI Taxonomy" id="2605748"/>
    <lineage>
        <taxon>Bacteria</taxon>
        <taxon>Pseudomonadati</taxon>
        <taxon>Planctomycetota</taxon>
        <taxon>Planctomycetia</taxon>
        <taxon>Pirellulales</taxon>
        <taxon>Pirellulaceae</taxon>
        <taxon>Roseiconus</taxon>
    </lineage>
</organism>
<feature type="non-terminal residue" evidence="2">
    <location>
        <position position="1"/>
    </location>
</feature>
<reference evidence="2 3" key="1">
    <citation type="submission" date="2019-08" db="EMBL/GenBank/DDBJ databases">
        <authorList>
            <person name="Dhanesh K."/>
            <person name="Kumar G."/>
            <person name="Sasikala C."/>
            <person name="Venkata Ramana C."/>
        </authorList>
    </citation>
    <scope>NUCLEOTIDE SEQUENCE [LARGE SCALE GENOMIC DNA]</scope>
    <source>
        <strain evidence="2 3">JC645</strain>
    </source>
</reference>
<protein>
    <submittedName>
        <fullName evidence="2">Prolyl oligopeptidase family serine peptidase</fullName>
    </submittedName>
</protein>
<gene>
    <name evidence="2" type="ORF">FYK55_27990</name>
</gene>
<proteinExistence type="predicted"/>
<dbReference type="InterPro" id="IPR050278">
    <property type="entry name" value="Serine_Prot_S9B/DPPIV"/>
</dbReference>
<dbReference type="InterPro" id="IPR029058">
    <property type="entry name" value="AB_hydrolase_fold"/>
</dbReference>